<keyword evidence="3" id="KW-1185">Reference proteome</keyword>
<organism evidence="2 3">
    <name type="scientific">Apostasia shenzhenica</name>
    <dbReference type="NCBI Taxonomy" id="1088818"/>
    <lineage>
        <taxon>Eukaryota</taxon>
        <taxon>Viridiplantae</taxon>
        <taxon>Streptophyta</taxon>
        <taxon>Embryophyta</taxon>
        <taxon>Tracheophyta</taxon>
        <taxon>Spermatophyta</taxon>
        <taxon>Magnoliopsida</taxon>
        <taxon>Liliopsida</taxon>
        <taxon>Asparagales</taxon>
        <taxon>Orchidaceae</taxon>
        <taxon>Apostasioideae</taxon>
        <taxon>Apostasia</taxon>
    </lineage>
</organism>
<dbReference type="Proteomes" id="UP000236161">
    <property type="component" value="Unassembled WGS sequence"/>
</dbReference>
<name>A0A2I0ADW3_9ASPA</name>
<accession>A0A2I0ADW3</accession>
<dbReference type="AlphaFoldDB" id="A0A2I0ADW3"/>
<evidence type="ECO:0000256" key="1">
    <source>
        <dbReference type="SAM" id="MobiDB-lite"/>
    </source>
</evidence>
<proteinExistence type="predicted"/>
<feature type="region of interest" description="Disordered" evidence="1">
    <location>
        <begin position="61"/>
        <end position="86"/>
    </location>
</feature>
<reference evidence="2 3" key="1">
    <citation type="journal article" date="2017" name="Nature">
        <title>The Apostasia genome and the evolution of orchids.</title>
        <authorList>
            <person name="Zhang G.Q."/>
            <person name="Liu K.W."/>
            <person name="Li Z."/>
            <person name="Lohaus R."/>
            <person name="Hsiao Y.Y."/>
            <person name="Niu S.C."/>
            <person name="Wang J.Y."/>
            <person name="Lin Y.C."/>
            <person name="Xu Q."/>
            <person name="Chen L.J."/>
            <person name="Yoshida K."/>
            <person name="Fujiwara S."/>
            <person name="Wang Z.W."/>
            <person name="Zhang Y.Q."/>
            <person name="Mitsuda N."/>
            <person name="Wang M."/>
            <person name="Liu G.H."/>
            <person name="Pecoraro L."/>
            <person name="Huang H.X."/>
            <person name="Xiao X.J."/>
            <person name="Lin M."/>
            <person name="Wu X.Y."/>
            <person name="Wu W.L."/>
            <person name="Chen Y.Y."/>
            <person name="Chang S.B."/>
            <person name="Sakamoto S."/>
            <person name="Ohme-Takagi M."/>
            <person name="Yagi M."/>
            <person name="Zeng S.J."/>
            <person name="Shen C.Y."/>
            <person name="Yeh C.M."/>
            <person name="Luo Y.B."/>
            <person name="Tsai W.C."/>
            <person name="Van de Peer Y."/>
            <person name="Liu Z.J."/>
        </authorList>
    </citation>
    <scope>NUCLEOTIDE SEQUENCE [LARGE SCALE GENOMIC DNA]</scope>
    <source>
        <strain evidence="3">cv. Shenzhen</strain>
        <tissue evidence="2">Stem</tissue>
    </source>
</reference>
<evidence type="ECO:0000313" key="3">
    <source>
        <dbReference type="Proteomes" id="UP000236161"/>
    </source>
</evidence>
<evidence type="ECO:0000313" key="2">
    <source>
        <dbReference type="EMBL" id="PKA53744.1"/>
    </source>
</evidence>
<gene>
    <name evidence="2" type="ORF">AXF42_Ash021135</name>
</gene>
<dbReference type="PANTHER" id="PTHR34193:SF1">
    <property type="entry name" value="EXPRESSED PROTEIN"/>
    <property type="match status" value="1"/>
</dbReference>
<dbReference type="EMBL" id="KZ451990">
    <property type="protein sequence ID" value="PKA53744.1"/>
    <property type="molecule type" value="Genomic_DNA"/>
</dbReference>
<dbReference type="PANTHER" id="PTHR34193">
    <property type="entry name" value="OS11G0199801 PROTEIN"/>
    <property type="match status" value="1"/>
</dbReference>
<sequence>MSTVKAAGDSFLFSISANGSTSSRRHFAAEGSYFAKTDMSDRLCSWTQLDDHSCYEAQARNETSFQEEGEQEDQRNPSLPPMSPSQVNRLRCRQVISYSFNGEKPISCLLAQKIESYRNKEMMEMINRLPEVELELSLTDLVEHSLKVKVEEEKMGKNGEFLTGMEAEGTKETAEKRRKRKTATEKMRYCLRILFPVSHAAVAAFEQQNQLILVDDNQKSREDEGPKMDRRVAHRGRNSIGCYPFFSVSGQKEKMLKKNHLRKIKF</sequence>
<protein>
    <submittedName>
        <fullName evidence="2">Uncharacterized protein</fullName>
    </submittedName>
</protein>